<evidence type="ECO:0000256" key="5">
    <source>
        <dbReference type="ARBA" id="ARBA00022989"/>
    </source>
</evidence>
<gene>
    <name evidence="9" type="ORF">NWF35_03885</name>
</gene>
<evidence type="ECO:0000313" key="9">
    <source>
        <dbReference type="EMBL" id="MDN4593049.1"/>
    </source>
</evidence>
<dbReference type="EMBL" id="JANRHH010000019">
    <property type="protein sequence ID" value="MDN4593049.1"/>
    <property type="molecule type" value="Genomic_DNA"/>
</dbReference>
<dbReference type="Pfam" id="PF00528">
    <property type="entry name" value="BPD_transp_1"/>
    <property type="match status" value="1"/>
</dbReference>
<comment type="caution">
    <text evidence="9">The sequence shown here is derived from an EMBL/GenBank/DDBJ whole genome shotgun (WGS) entry which is preliminary data.</text>
</comment>
<dbReference type="InterPro" id="IPR050901">
    <property type="entry name" value="BP-dep_ABC_trans_perm"/>
</dbReference>
<dbReference type="RefSeq" id="WP_301237764.1">
    <property type="nucleotide sequence ID" value="NZ_JANRHH010000019.1"/>
</dbReference>
<dbReference type="SUPFAM" id="SSF161098">
    <property type="entry name" value="MetI-like"/>
    <property type="match status" value="1"/>
</dbReference>
<feature type="domain" description="ABC transmembrane type-1" evidence="8">
    <location>
        <begin position="74"/>
        <end position="266"/>
    </location>
</feature>
<feature type="transmembrane region" description="Helical" evidence="7">
    <location>
        <begin position="109"/>
        <end position="130"/>
    </location>
</feature>
<evidence type="ECO:0000256" key="3">
    <source>
        <dbReference type="ARBA" id="ARBA00022475"/>
    </source>
</evidence>
<protein>
    <submittedName>
        <fullName evidence="9">Carbohydrate ABC transporter permease</fullName>
    </submittedName>
</protein>
<evidence type="ECO:0000256" key="1">
    <source>
        <dbReference type="ARBA" id="ARBA00004651"/>
    </source>
</evidence>
<sequence length="282" mass="31622">MATRGNRIRWNFYFMGRVIPYLILSLIGILFVVPLLWVIFAAFDAHATLSIRIPQATIGNFVSILTDEANQRSFMNGLFLSLGQSVLVVIVAGLAAYPLSRYQLKYKRPFMYVILFSTSLPLTAVMVPVYQMFALLQFQDSLIGTMLFLTASALPYAIWIMKNFMDSVPIELEEAAWCDGASVWQGLRLVVAPLMLPGIFTVMIFTFASSWGNFFVPYILIQSPEKLPASVSIYQFFGQYGLVEYGKLAAFSLLYTIPAVTLYILGQRYMSEGFNFSGATKG</sequence>
<keyword evidence="5 7" id="KW-1133">Transmembrane helix</keyword>
<dbReference type="CDD" id="cd06261">
    <property type="entry name" value="TM_PBP2"/>
    <property type="match status" value="1"/>
</dbReference>
<dbReference type="InterPro" id="IPR035906">
    <property type="entry name" value="MetI-like_sf"/>
</dbReference>
<dbReference type="InterPro" id="IPR000515">
    <property type="entry name" value="MetI-like"/>
</dbReference>
<evidence type="ECO:0000256" key="2">
    <source>
        <dbReference type="ARBA" id="ARBA00022448"/>
    </source>
</evidence>
<dbReference type="Gene3D" id="1.10.3720.10">
    <property type="entry name" value="MetI-like"/>
    <property type="match status" value="1"/>
</dbReference>
<evidence type="ECO:0000256" key="6">
    <source>
        <dbReference type="ARBA" id="ARBA00023136"/>
    </source>
</evidence>
<dbReference type="PANTHER" id="PTHR32243:SF18">
    <property type="entry name" value="INNER MEMBRANE ABC TRANSPORTER PERMEASE PROTEIN YCJP"/>
    <property type="match status" value="1"/>
</dbReference>
<dbReference type="Proteomes" id="UP001174196">
    <property type="component" value="Unassembled WGS sequence"/>
</dbReference>
<accession>A0ABT8IJT0</accession>
<evidence type="ECO:0000256" key="7">
    <source>
        <dbReference type="RuleBase" id="RU363032"/>
    </source>
</evidence>
<keyword evidence="10" id="KW-1185">Reference proteome</keyword>
<keyword evidence="6 7" id="KW-0472">Membrane</keyword>
<evidence type="ECO:0000313" key="10">
    <source>
        <dbReference type="Proteomes" id="UP001174196"/>
    </source>
</evidence>
<keyword evidence="3" id="KW-1003">Cell membrane</keyword>
<keyword evidence="4 7" id="KW-0812">Transmembrane</keyword>
<feature type="transmembrane region" description="Helical" evidence="7">
    <location>
        <begin position="194"/>
        <end position="221"/>
    </location>
</feature>
<feature type="transmembrane region" description="Helical" evidence="7">
    <location>
        <begin position="78"/>
        <end position="97"/>
    </location>
</feature>
<keyword evidence="2 7" id="KW-0813">Transport</keyword>
<evidence type="ECO:0000256" key="4">
    <source>
        <dbReference type="ARBA" id="ARBA00022692"/>
    </source>
</evidence>
<reference evidence="9" key="1">
    <citation type="submission" date="2022-08" db="EMBL/GenBank/DDBJ databases">
        <title>Polycladomyces zharkentsis sp. nov., a novel thermophilic CMC and starch-degrading bacterium isolated from a geothermal spring in Kazakhstan.</title>
        <authorList>
            <person name="Mashzhan A."/>
            <person name="Kistaubaeva A."/>
            <person name="Javier-Lopez R."/>
            <person name="Birkeland N.-K."/>
        </authorList>
    </citation>
    <scope>NUCLEOTIDE SEQUENCE</scope>
    <source>
        <strain evidence="9">KSR 13</strain>
    </source>
</reference>
<comment type="subcellular location">
    <subcellularLocation>
        <location evidence="1 7">Cell membrane</location>
        <topology evidence="1 7">Multi-pass membrane protein</topology>
    </subcellularLocation>
</comment>
<comment type="similarity">
    <text evidence="7">Belongs to the binding-protein-dependent transport system permease family.</text>
</comment>
<dbReference type="PANTHER" id="PTHR32243">
    <property type="entry name" value="MALTOSE TRANSPORT SYSTEM PERMEASE-RELATED"/>
    <property type="match status" value="1"/>
</dbReference>
<organism evidence="9 10">
    <name type="scientific">Polycladomyces subterraneus</name>
    <dbReference type="NCBI Taxonomy" id="1016997"/>
    <lineage>
        <taxon>Bacteria</taxon>
        <taxon>Bacillati</taxon>
        <taxon>Bacillota</taxon>
        <taxon>Bacilli</taxon>
        <taxon>Bacillales</taxon>
        <taxon>Thermoactinomycetaceae</taxon>
        <taxon>Polycladomyces</taxon>
    </lineage>
</organism>
<feature type="transmembrane region" description="Helical" evidence="7">
    <location>
        <begin position="142"/>
        <end position="161"/>
    </location>
</feature>
<feature type="transmembrane region" description="Helical" evidence="7">
    <location>
        <begin position="21"/>
        <end position="43"/>
    </location>
</feature>
<evidence type="ECO:0000259" key="8">
    <source>
        <dbReference type="PROSITE" id="PS50928"/>
    </source>
</evidence>
<feature type="transmembrane region" description="Helical" evidence="7">
    <location>
        <begin position="248"/>
        <end position="266"/>
    </location>
</feature>
<proteinExistence type="inferred from homology"/>
<name>A0ABT8IJT0_9BACL</name>
<dbReference type="PROSITE" id="PS50928">
    <property type="entry name" value="ABC_TM1"/>
    <property type="match status" value="1"/>
</dbReference>